<accession>A0A5E7XZN5</accession>
<sequence length="23" mass="2889">MRFYGFVYGLFYTILINFIQIRI</sequence>
<dbReference type="Proteomes" id="UP000326857">
    <property type="component" value="Unassembled WGS sequence"/>
</dbReference>
<dbReference type="AlphaFoldDB" id="A0A5E7XZN5"/>
<feature type="transmembrane region" description="Helical" evidence="1">
    <location>
        <begin position="6"/>
        <end position="22"/>
    </location>
</feature>
<name>A0A5E7XZN5_9SPHN</name>
<evidence type="ECO:0000313" key="3">
    <source>
        <dbReference type="Proteomes" id="UP000326857"/>
    </source>
</evidence>
<keyword evidence="1" id="KW-0472">Membrane</keyword>
<keyword evidence="1" id="KW-0812">Transmembrane</keyword>
<dbReference type="EMBL" id="CABVLI010000025">
    <property type="protein sequence ID" value="VVS99704.1"/>
    <property type="molecule type" value="Genomic_DNA"/>
</dbReference>
<evidence type="ECO:0000256" key="1">
    <source>
        <dbReference type="SAM" id="Phobius"/>
    </source>
</evidence>
<protein>
    <submittedName>
        <fullName evidence="2">Uncharacterized protein</fullName>
    </submittedName>
</protein>
<evidence type="ECO:0000313" key="2">
    <source>
        <dbReference type="EMBL" id="VVS99704.1"/>
    </source>
</evidence>
<proteinExistence type="predicted"/>
<keyword evidence="1" id="KW-1133">Transmembrane helix</keyword>
<reference evidence="2 3" key="1">
    <citation type="submission" date="2019-09" db="EMBL/GenBank/DDBJ databases">
        <authorList>
            <person name="Dittami M. S."/>
        </authorList>
    </citation>
    <scope>NUCLEOTIDE SEQUENCE [LARGE SCALE GENOMIC DNA]</scope>
    <source>
        <strain evidence="2">SPHINGO391</strain>
    </source>
</reference>
<gene>
    <name evidence="2" type="ORF">SPHINGO391_310024</name>
</gene>
<organism evidence="2 3">
    <name type="scientific">Sphingomonas aurantiaca</name>
    <dbReference type="NCBI Taxonomy" id="185949"/>
    <lineage>
        <taxon>Bacteria</taxon>
        <taxon>Pseudomonadati</taxon>
        <taxon>Pseudomonadota</taxon>
        <taxon>Alphaproteobacteria</taxon>
        <taxon>Sphingomonadales</taxon>
        <taxon>Sphingomonadaceae</taxon>
        <taxon>Sphingomonas</taxon>
    </lineage>
</organism>